<dbReference type="Gene3D" id="3.30.360.10">
    <property type="entry name" value="Dihydrodipicolinate Reductase, domain 2"/>
    <property type="match status" value="1"/>
</dbReference>
<reference evidence="4 5" key="1">
    <citation type="submission" date="2020-08" db="EMBL/GenBank/DDBJ databases">
        <authorList>
            <person name="Newling K."/>
            <person name="Davey J."/>
            <person name="Forrester S."/>
        </authorList>
    </citation>
    <scope>NUCLEOTIDE SEQUENCE [LARGE SCALE GENOMIC DNA]</scope>
    <source>
        <strain evidence="5">Crithidia deanei Carvalho (ATCC PRA-265)</strain>
    </source>
</reference>
<dbReference type="Gene3D" id="3.40.50.720">
    <property type="entry name" value="NAD(P)-binding Rossmann-like Domain"/>
    <property type="match status" value="1"/>
</dbReference>
<accession>S9UKF0</accession>
<dbReference type="SUPFAM" id="SSF55347">
    <property type="entry name" value="Glyceraldehyde-3-phosphate dehydrogenase-like, C-terminal domain"/>
    <property type="match status" value="1"/>
</dbReference>
<protein>
    <submittedName>
        <fullName evidence="4">Oxidoreductase family, NAD-binding Rossmann fold, putative</fullName>
    </submittedName>
</protein>
<evidence type="ECO:0000313" key="4">
    <source>
        <dbReference type="EMBL" id="CAD2219173.1"/>
    </source>
</evidence>
<dbReference type="PROSITE" id="PS51257">
    <property type="entry name" value="PROKAR_LIPOPROTEIN"/>
    <property type="match status" value="1"/>
</dbReference>
<dbReference type="EMBL" id="LR877157">
    <property type="protein sequence ID" value="CAD2219173.1"/>
    <property type="molecule type" value="Genomic_DNA"/>
</dbReference>
<keyword evidence="5" id="KW-1185">Reference proteome</keyword>
<gene>
    <name evidence="4" type="ORF">ADEAN_000666600</name>
</gene>
<dbReference type="Proteomes" id="UP000515908">
    <property type="component" value="Chromosome 13"/>
</dbReference>
<dbReference type="InterPro" id="IPR055170">
    <property type="entry name" value="GFO_IDH_MocA-like_dom"/>
</dbReference>
<dbReference type="InterPro" id="IPR000683">
    <property type="entry name" value="Gfo/Idh/MocA-like_OxRdtase_N"/>
</dbReference>
<dbReference type="AlphaFoldDB" id="S9UKF0"/>
<dbReference type="Pfam" id="PF22725">
    <property type="entry name" value="GFO_IDH_MocA_C3"/>
    <property type="match status" value="1"/>
</dbReference>
<evidence type="ECO:0000313" key="5">
    <source>
        <dbReference type="Proteomes" id="UP000515908"/>
    </source>
</evidence>
<dbReference type="VEuPathDB" id="TriTrypDB:ADEAN_000666600"/>
<dbReference type="PANTHER" id="PTHR46368">
    <property type="match status" value="1"/>
</dbReference>
<evidence type="ECO:0000259" key="2">
    <source>
        <dbReference type="Pfam" id="PF01408"/>
    </source>
</evidence>
<dbReference type="InterPro" id="IPR036291">
    <property type="entry name" value="NAD(P)-bd_dom_sf"/>
</dbReference>
<sequence>MSDKIRVGFIGASSIGCKVWNAIHAAGLVVVLVGSRSRESAEKYIQTCSESLGINPQDASPATYDEVVTSDKVDVVYMSIPVTQRDEWIRKCAANGKHVVSEKPHLSASALLTYAELLAEKQLLFMDGTMFSHGPYIQAVMDNLPKIGTVRRINALFSFLNENSADIRLNPAMEPMGALGDVGWYSVRFMLHIMNFEMPTSVTGRIVKSAENGAIVSFSGELTFVNKETGGLVTGSFFATFDAHQNDFYVSGTDGIIEAPNMILPVCKSKGGVNSVRVVTGSATAEGTELVSRRHEERIAVPEEDGHTQETQMWRDVQRALHREDSGALVVAKEDAEKWFKMAWITQSILDKLVESAKKK</sequence>
<dbReference type="GO" id="GO:0000166">
    <property type="term" value="F:nucleotide binding"/>
    <property type="evidence" value="ECO:0007669"/>
    <property type="project" value="InterPro"/>
</dbReference>
<evidence type="ECO:0000256" key="1">
    <source>
        <dbReference type="ARBA" id="ARBA00010928"/>
    </source>
</evidence>
<proteinExistence type="inferred from homology"/>
<evidence type="ECO:0000259" key="3">
    <source>
        <dbReference type="Pfam" id="PF22725"/>
    </source>
</evidence>
<name>S9UKF0_9TRYP</name>
<dbReference type="OrthoDB" id="277322at2759"/>
<feature type="domain" description="GFO/IDH/MocA-like oxidoreductase" evidence="3">
    <location>
        <begin position="146"/>
        <end position="258"/>
    </location>
</feature>
<dbReference type="SUPFAM" id="SSF51735">
    <property type="entry name" value="NAD(P)-binding Rossmann-fold domains"/>
    <property type="match status" value="1"/>
</dbReference>
<comment type="similarity">
    <text evidence="1">Belongs to the Gfo/Idh/MocA family.</text>
</comment>
<dbReference type="PANTHER" id="PTHR46368:SF4">
    <property type="entry name" value="OS10G0403700 PROTEIN"/>
    <property type="match status" value="1"/>
</dbReference>
<feature type="domain" description="Gfo/Idh/MocA-like oxidoreductase N-terminal" evidence="2">
    <location>
        <begin position="5"/>
        <end position="126"/>
    </location>
</feature>
<organism evidence="4 5">
    <name type="scientific">Angomonas deanei</name>
    <dbReference type="NCBI Taxonomy" id="59799"/>
    <lineage>
        <taxon>Eukaryota</taxon>
        <taxon>Discoba</taxon>
        <taxon>Euglenozoa</taxon>
        <taxon>Kinetoplastea</taxon>
        <taxon>Metakinetoplastina</taxon>
        <taxon>Trypanosomatida</taxon>
        <taxon>Trypanosomatidae</taxon>
        <taxon>Strigomonadinae</taxon>
        <taxon>Angomonas</taxon>
    </lineage>
</organism>
<dbReference type="Pfam" id="PF01408">
    <property type="entry name" value="GFO_IDH_MocA"/>
    <property type="match status" value="1"/>
</dbReference>